<reference evidence="2" key="1">
    <citation type="journal article" date="2013" name="Nat. Genet.">
        <title>The draft genomes of soft-shell turtle and green sea turtle yield insights into the development and evolution of the turtle-specific body plan.</title>
        <authorList>
            <person name="Wang Z."/>
            <person name="Pascual-Anaya J."/>
            <person name="Zadissa A."/>
            <person name="Li W."/>
            <person name="Niimura Y."/>
            <person name="Huang Z."/>
            <person name="Li C."/>
            <person name="White S."/>
            <person name="Xiong Z."/>
            <person name="Fang D."/>
            <person name="Wang B."/>
            <person name="Ming Y."/>
            <person name="Chen Y."/>
            <person name="Zheng Y."/>
            <person name="Kuraku S."/>
            <person name="Pignatelli M."/>
            <person name="Herrero J."/>
            <person name="Beal K."/>
            <person name="Nozawa M."/>
            <person name="Li Q."/>
            <person name="Wang J."/>
            <person name="Zhang H."/>
            <person name="Yu L."/>
            <person name="Shigenobu S."/>
            <person name="Wang J."/>
            <person name="Liu J."/>
            <person name="Flicek P."/>
            <person name="Searle S."/>
            <person name="Wang J."/>
            <person name="Kuratani S."/>
            <person name="Yin Y."/>
            <person name="Aken B."/>
            <person name="Zhang G."/>
            <person name="Irie N."/>
        </authorList>
    </citation>
    <scope>NUCLEOTIDE SEQUENCE [LARGE SCALE GENOMIC DNA]</scope>
</reference>
<accession>M7BLR9</accession>
<evidence type="ECO:0000313" key="1">
    <source>
        <dbReference type="EMBL" id="EMP38184.1"/>
    </source>
</evidence>
<gene>
    <name evidence="1" type="ORF">UY3_04616</name>
</gene>
<proteinExistence type="predicted"/>
<name>M7BLR9_CHEMY</name>
<sequence>MGSLAIKVLLTTGMRQSSDKYRKKYRAVLMKSCFIQILSCYKRTCSRRN</sequence>
<evidence type="ECO:0000313" key="2">
    <source>
        <dbReference type="Proteomes" id="UP000031443"/>
    </source>
</evidence>
<dbReference type="AlphaFoldDB" id="M7BLR9"/>
<dbReference type="EMBL" id="KB520471">
    <property type="protein sequence ID" value="EMP38184.1"/>
    <property type="molecule type" value="Genomic_DNA"/>
</dbReference>
<dbReference type="Proteomes" id="UP000031443">
    <property type="component" value="Unassembled WGS sequence"/>
</dbReference>
<organism evidence="1 2">
    <name type="scientific">Chelonia mydas</name>
    <name type="common">Green sea-turtle</name>
    <name type="synonym">Chelonia agassizi</name>
    <dbReference type="NCBI Taxonomy" id="8469"/>
    <lineage>
        <taxon>Eukaryota</taxon>
        <taxon>Metazoa</taxon>
        <taxon>Chordata</taxon>
        <taxon>Craniata</taxon>
        <taxon>Vertebrata</taxon>
        <taxon>Euteleostomi</taxon>
        <taxon>Archelosauria</taxon>
        <taxon>Testudinata</taxon>
        <taxon>Testudines</taxon>
        <taxon>Cryptodira</taxon>
        <taxon>Durocryptodira</taxon>
        <taxon>Americhelydia</taxon>
        <taxon>Chelonioidea</taxon>
        <taxon>Cheloniidae</taxon>
        <taxon>Chelonia</taxon>
    </lineage>
</organism>
<keyword evidence="2" id="KW-1185">Reference proteome</keyword>
<protein>
    <submittedName>
        <fullName evidence="1">Uncharacterized protein</fullName>
    </submittedName>
</protein>